<evidence type="ECO:0000259" key="1">
    <source>
        <dbReference type="Pfam" id="PF18475"/>
    </source>
</evidence>
<dbReference type="OrthoDB" id="9791898at2"/>
<keyword evidence="3" id="KW-1185">Reference proteome</keyword>
<dbReference type="Pfam" id="PF18475">
    <property type="entry name" value="PIN7"/>
    <property type="match status" value="1"/>
</dbReference>
<gene>
    <name evidence="2" type="ORF">SAMN05444515_11141</name>
</gene>
<dbReference type="EMBL" id="FOAA01000011">
    <property type="protein sequence ID" value="SEL19598.1"/>
    <property type="molecule type" value="Genomic_DNA"/>
</dbReference>
<evidence type="ECO:0000313" key="2">
    <source>
        <dbReference type="EMBL" id="SEL19598.1"/>
    </source>
</evidence>
<dbReference type="InterPro" id="IPR041494">
    <property type="entry name" value="PIN7"/>
</dbReference>
<dbReference type="RefSeq" id="WP_090254039.1">
    <property type="nucleotide sequence ID" value="NZ_FOAA01000011.1"/>
</dbReference>
<organism evidence="2 3">
    <name type="scientific">Ectothiorhodospira marina</name>
    <dbReference type="NCBI Taxonomy" id="1396821"/>
    <lineage>
        <taxon>Bacteria</taxon>
        <taxon>Pseudomonadati</taxon>
        <taxon>Pseudomonadota</taxon>
        <taxon>Gammaproteobacteria</taxon>
        <taxon>Chromatiales</taxon>
        <taxon>Ectothiorhodospiraceae</taxon>
        <taxon>Ectothiorhodospira</taxon>
    </lineage>
</organism>
<reference evidence="3" key="1">
    <citation type="submission" date="2016-10" db="EMBL/GenBank/DDBJ databases">
        <authorList>
            <person name="Varghese N."/>
            <person name="Submissions S."/>
        </authorList>
    </citation>
    <scope>NUCLEOTIDE SEQUENCE [LARGE SCALE GENOMIC DNA]</scope>
    <source>
        <strain evidence="3">DSM 241</strain>
    </source>
</reference>
<evidence type="ECO:0000313" key="3">
    <source>
        <dbReference type="Proteomes" id="UP000199256"/>
    </source>
</evidence>
<dbReference type="AlphaFoldDB" id="A0A1H7N9E1"/>
<dbReference type="STRING" id="1396821.SAMN05444515_11141"/>
<sequence length="200" mass="22214">MATNYVLIDFENVQPSNLEVLKQHTFKVVVFVGANQAKVPFELAAAMQALGDSAQYIKIAGTGKNALDFHIAYYIGELVAKDSSAYFHIISRDSGFDTLIKHLKTRGIKVQRESDLAEIPIVRMSTATSTEDMVSAIVKNLIGRGQSRPRKVKTLSNTINSLFTEKLSEQQLTSIVKDLECRKYIKVSNGNVSYQLPQQS</sequence>
<name>A0A1H7N9E1_9GAMM</name>
<dbReference type="Proteomes" id="UP000199256">
    <property type="component" value="Unassembled WGS sequence"/>
</dbReference>
<proteinExistence type="predicted"/>
<accession>A0A1H7N9E1</accession>
<protein>
    <submittedName>
        <fullName evidence="2">NYN domain-containing protein</fullName>
    </submittedName>
</protein>
<feature type="domain" description="PIN-like" evidence="1">
    <location>
        <begin position="7"/>
        <end position="107"/>
    </location>
</feature>